<name>A0A212D2E6_CEREH</name>
<keyword evidence="7" id="KW-0746">Sphingolipid metabolism</keyword>
<evidence type="ECO:0000256" key="10">
    <source>
        <dbReference type="ARBA" id="ARBA00047401"/>
    </source>
</evidence>
<gene>
    <name evidence="15" type="ORF">Celaphus_00003275</name>
</gene>
<comment type="pathway">
    <text evidence="2">Lipid metabolism; sphingolipid metabolism.</text>
</comment>
<keyword evidence="16" id="KW-1185">Reference proteome</keyword>
<protein>
    <recommendedName>
        <fullName evidence="14">Alkaline ceramidase</fullName>
        <ecNumber evidence="14">3.5.1.-</ecNumber>
    </recommendedName>
</protein>
<dbReference type="GO" id="GO:0005783">
    <property type="term" value="C:endoplasmic reticulum"/>
    <property type="evidence" value="ECO:0007669"/>
    <property type="project" value="TreeGrafter"/>
</dbReference>
<dbReference type="EC" id="3.5.1.-" evidence="14"/>
<comment type="cofactor">
    <cofactor evidence="13">
        <name>Zn(2+)</name>
        <dbReference type="ChEBI" id="CHEBI:29105"/>
    </cofactor>
</comment>
<accession>A0A212D2E6</accession>
<feature type="transmembrane region" description="Helical" evidence="14">
    <location>
        <begin position="122"/>
        <end position="138"/>
    </location>
</feature>
<dbReference type="InterPro" id="IPR008901">
    <property type="entry name" value="ACER"/>
</dbReference>
<proteinExistence type="inferred from homology"/>
<keyword evidence="5 14" id="KW-0812">Transmembrane</keyword>
<dbReference type="GO" id="GO:0046872">
    <property type="term" value="F:metal ion binding"/>
    <property type="evidence" value="ECO:0007669"/>
    <property type="project" value="UniProtKB-KW"/>
</dbReference>
<evidence type="ECO:0000256" key="6">
    <source>
        <dbReference type="ARBA" id="ARBA00022801"/>
    </source>
</evidence>
<evidence type="ECO:0000256" key="11">
    <source>
        <dbReference type="ARBA" id="ARBA00048323"/>
    </source>
</evidence>
<comment type="catalytic activity">
    <reaction evidence="12">
        <text>an N-acylsphinganine + H2O = sphinganine + a fatty acid</text>
        <dbReference type="Rhea" id="RHEA:33551"/>
        <dbReference type="ChEBI" id="CHEBI:15377"/>
        <dbReference type="ChEBI" id="CHEBI:28868"/>
        <dbReference type="ChEBI" id="CHEBI:31488"/>
        <dbReference type="ChEBI" id="CHEBI:57817"/>
    </reaction>
    <physiologicalReaction direction="left-to-right" evidence="12">
        <dbReference type="Rhea" id="RHEA:33552"/>
    </physiologicalReaction>
</comment>
<evidence type="ECO:0000313" key="15">
    <source>
        <dbReference type="EMBL" id="OWK12409.1"/>
    </source>
</evidence>
<keyword evidence="8 14" id="KW-1133">Transmembrane helix</keyword>
<dbReference type="PANTHER" id="PTHR46139">
    <property type="entry name" value="ALKALINE CERAMIDASE"/>
    <property type="match status" value="1"/>
</dbReference>
<comment type="caution">
    <text evidence="14">Lacks conserved residue(s) required for the propagation of feature annotation.</text>
</comment>
<evidence type="ECO:0000256" key="7">
    <source>
        <dbReference type="ARBA" id="ARBA00022919"/>
    </source>
</evidence>
<dbReference type="UniPathway" id="UPA00222"/>
<keyword evidence="13" id="KW-0479">Metal-binding</keyword>
<dbReference type="AlphaFoldDB" id="A0A212D2E6"/>
<feature type="transmembrane region" description="Helical" evidence="14">
    <location>
        <begin position="98"/>
        <end position="115"/>
    </location>
</feature>
<evidence type="ECO:0000256" key="2">
    <source>
        <dbReference type="ARBA" id="ARBA00004760"/>
    </source>
</evidence>
<comment type="pathway">
    <text evidence="3">Sphingolipid metabolism.</text>
</comment>
<comment type="catalytic activity">
    <reaction evidence="10">
        <text>N-(9Z-octadecenoyl)-sphing-4-enine + H2O = sphing-4-enine + (9Z)-octadecenoate</text>
        <dbReference type="Rhea" id="RHEA:41299"/>
        <dbReference type="ChEBI" id="CHEBI:15377"/>
        <dbReference type="ChEBI" id="CHEBI:30823"/>
        <dbReference type="ChEBI" id="CHEBI:57756"/>
        <dbReference type="ChEBI" id="CHEBI:77996"/>
    </reaction>
    <physiologicalReaction direction="left-to-right" evidence="10">
        <dbReference type="Rhea" id="RHEA:41300"/>
    </physiologicalReaction>
</comment>
<feature type="binding site" evidence="13">
    <location>
        <position position="34"/>
    </location>
    <ligand>
        <name>Zn(2+)</name>
        <dbReference type="ChEBI" id="CHEBI:29105"/>
        <note>catalytic</note>
    </ligand>
</feature>
<keyword evidence="14" id="KW-0443">Lipid metabolism</keyword>
<dbReference type="PANTHER" id="PTHR46139:SF2">
    <property type="entry name" value="ALKALINE CERAMIDASE 1"/>
    <property type="match status" value="1"/>
</dbReference>
<organism evidence="15 16">
    <name type="scientific">Cervus elaphus hippelaphus</name>
    <name type="common">European red deer</name>
    <dbReference type="NCBI Taxonomy" id="46360"/>
    <lineage>
        <taxon>Eukaryota</taxon>
        <taxon>Metazoa</taxon>
        <taxon>Chordata</taxon>
        <taxon>Craniata</taxon>
        <taxon>Vertebrata</taxon>
        <taxon>Euteleostomi</taxon>
        <taxon>Mammalia</taxon>
        <taxon>Eutheria</taxon>
        <taxon>Laurasiatheria</taxon>
        <taxon>Artiodactyla</taxon>
        <taxon>Ruminantia</taxon>
        <taxon>Pecora</taxon>
        <taxon>Cervidae</taxon>
        <taxon>Cervinae</taxon>
        <taxon>Cervus</taxon>
    </lineage>
</organism>
<keyword evidence="6 14" id="KW-0378">Hydrolase</keyword>
<dbReference type="GO" id="GO:0016020">
    <property type="term" value="C:membrane"/>
    <property type="evidence" value="ECO:0007669"/>
    <property type="project" value="UniProtKB-SubCell"/>
</dbReference>
<evidence type="ECO:0000256" key="13">
    <source>
        <dbReference type="PIRSR" id="PIRSR608901-2"/>
    </source>
</evidence>
<comment type="catalytic activity">
    <reaction evidence="11">
        <text>an N-acylsphing-4-enine + H2O = sphing-4-enine + a fatty acid</text>
        <dbReference type="Rhea" id="RHEA:20856"/>
        <dbReference type="ChEBI" id="CHEBI:15377"/>
        <dbReference type="ChEBI" id="CHEBI:28868"/>
        <dbReference type="ChEBI" id="CHEBI:52639"/>
        <dbReference type="ChEBI" id="CHEBI:57756"/>
        <dbReference type="EC" id="3.5.1.23"/>
    </reaction>
    <physiologicalReaction direction="left-to-right" evidence="11">
        <dbReference type="Rhea" id="RHEA:20857"/>
    </physiologicalReaction>
</comment>
<feature type="transmembrane region" description="Helical" evidence="14">
    <location>
        <begin position="15"/>
        <end position="35"/>
    </location>
</feature>
<dbReference type="EMBL" id="MKHE01000009">
    <property type="protein sequence ID" value="OWK12409.1"/>
    <property type="molecule type" value="Genomic_DNA"/>
</dbReference>
<sequence>MTFLMRPYIQKRSRYFYVLFILFTVTGLFSMYFHMTLSFLGQMLDEIAILWLLASGYSIWLPRCYFPTFLGQNRSWYISLIVTITLLSTFLSFLKPTINAYALNAIGLHIVYIVVQEYKKHVLISFTFPYGMVILAMVDSTYEMPNQTIKVRYWPRDTWPVGLPYVEIGDDHKSC</sequence>
<feature type="transmembrane region" description="Helical" evidence="14">
    <location>
        <begin position="75"/>
        <end position="92"/>
    </location>
</feature>
<comment type="function">
    <text evidence="14">Hydrolyzes the sphingolipid ceramide into sphingosine and free fatty acid.</text>
</comment>
<evidence type="ECO:0000256" key="4">
    <source>
        <dbReference type="ARBA" id="ARBA00009780"/>
    </source>
</evidence>
<comment type="caution">
    <text evidence="15">The sequence shown here is derived from an EMBL/GenBank/DDBJ whole genome shotgun (WGS) entry which is preliminary data.</text>
</comment>
<evidence type="ECO:0000256" key="1">
    <source>
        <dbReference type="ARBA" id="ARBA00004141"/>
    </source>
</evidence>
<evidence type="ECO:0000313" key="16">
    <source>
        <dbReference type="Proteomes" id="UP000242450"/>
    </source>
</evidence>
<dbReference type="OrthoDB" id="187171at2759"/>
<dbReference type="Pfam" id="PF05875">
    <property type="entry name" value="Ceramidase"/>
    <property type="match status" value="1"/>
</dbReference>
<feature type="transmembrane region" description="Helical" evidence="14">
    <location>
        <begin position="47"/>
        <end position="66"/>
    </location>
</feature>
<dbReference type="GO" id="GO:0017040">
    <property type="term" value="F:N-acylsphingosine amidohydrolase activity"/>
    <property type="evidence" value="ECO:0007669"/>
    <property type="project" value="UniProtKB-EC"/>
</dbReference>
<evidence type="ECO:0000256" key="14">
    <source>
        <dbReference type="RuleBase" id="RU364079"/>
    </source>
</evidence>
<evidence type="ECO:0000256" key="9">
    <source>
        <dbReference type="ARBA" id="ARBA00023136"/>
    </source>
</evidence>
<evidence type="ECO:0000256" key="5">
    <source>
        <dbReference type="ARBA" id="ARBA00022692"/>
    </source>
</evidence>
<evidence type="ECO:0000256" key="12">
    <source>
        <dbReference type="ARBA" id="ARBA00049511"/>
    </source>
</evidence>
<comment type="subcellular location">
    <subcellularLocation>
        <location evidence="1">Membrane</location>
        <topology evidence="1">Multi-pass membrane protein</topology>
    </subcellularLocation>
</comment>
<comment type="similarity">
    <text evidence="4 14">Belongs to the alkaline ceramidase family.</text>
</comment>
<dbReference type="Proteomes" id="UP000242450">
    <property type="component" value="Chromosome 9"/>
</dbReference>
<evidence type="ECO:0000256" key="3">
    <source>
        <dbReference type="ARBA" id="ARBA00004991"/>
    </source>
</evidence>
<dbReference type="GO" id="GO:0046514">
    <property type="term" value="P:ceramide catabolic process"/>
    <property type="evidence" value="ECO:0007669"/>
    <property type="project" value="TreeGrafter"/>
</dbReference>
<keyword evidence="9 14" id="KW-0472">Membrane</keyword>
<keyword evidence="13" id="KW-0862">Zinc</keyword>
<reference evidence="15 16" key="1">
    <citation type="journal article" date="2018" name="Mol. Genet. Genomics">
        <title>The red deer Cervus elaphus genome CerEla1.0: sequencing, annotating, genes, and chromosomes.</title>
        <authorList>
            <person name="Bana N.A."/>
            <person name="Nyiri A."/>
            <person name="Nagy J."/>
            <person name="Frank K."/>
            <person name="Nagy T."/>
            <person name="Steger V."/>
            <person name="Schiller M."/>
            <person name="Lakatos P."/>
            <person name="Sugar L."/>
            <person name="Horn P."/>
            <person name="Barta E."/>
            <person name="Orosz L."/>
        </authorList>
    </citation>
    <scope>NUCLEOTIDE SEQUENCE [LARGE SCALE GENOMIC DNA]</scope>
    <source>
        <strain evidence="15">Hungarian</strain>
    </source>
</reference>
<dbReference type="GO" id="GO:0046512">
    <property type="term" value="P:sphingosine biosynthetic process"/>
    <property type="evidence" value="ECO:0007669"/>
    <property type="project" value="UniProtKB-ARBA"/>
</dbReference>
<evidence type="ECO:0000256" key="8">
    <source>
        <dbReference type="ARBA" id="ARBA00022989"/>
    </source>
</evidence>